<protein>
    <submittedName>
        <fullName evidence="1">Uncharacterized protein</fullName>
    </submittedName>
</protein>
<dbReference type="STRING" id="6669.E9GGA6"/>
<proteinExistence type="predicted"/>
<dbReference type="KEGG" id="dpx:DAPPUDRAFT_102384"/>
<dbReference type="AlphaFoldDB" id="E9GGA6"/>
<dbReference type="eggNOG" id="KOG1910">
    <property type="taxonomic scope" value="Eukaryota"/>
</dbReference>
<dbReference type="InterPro" id="IPR045167">
    <property type="entry name" value="Hobbit"/>
</dbReference>
<dbReference type="HOGENOM" id="CLU_1919153_0_0_1"/>
<gene>
    <name evidence="1" type="ORF">DAPPUDRAFT_102384</name>
</gene>
<reference evidence="1 2" key="1">
    <citation type="journal article" date="2011" name="Science">
        <title>The ecoresponsive genome of Daphnia pulex.</title>
        <authorList>
            <person name="Colbourne J.K."/>
            <person name="Pfrender M.E."/>
            <person name="Gilbert D."/>
            <person name="Thomas W.K."/>
            <person name="Tucker A."/>
            <person name="Oakley T.H."/>
            <person name="Tokishita S."/>
            <person name="Aerts A."/>
            <person name="Arnold G.J."/>
            <person name="Basu M.K."/>
            <person name="Bauer D.J."/>
            <person name="Caceres C.E."/>
            <person name="Carmel L."/>
            <person name="Casola C."/>
            <person name="Choi J.H."/>
            <person name="Detter J.C."/>
            <person name="Dong Q."/>
            <person name="Dusheyko S."/>
            <person name="Eads B.D."/>
            <person name="Frohlich T."/>
            <person name="Geiler-Samerotte K.A."/>
            <person name="Gerlach D."/>
            <person name="Hatcher P."/>
            <person name="Jogdeo S."/>
            <person name="Krijgsveld J."/>
            <person name="Kriventseva E.V."/>
            <person name="Kultz D."/>
            <person name="Laforsch C."/>
            <person name="Lindquist E."/>
            <person name="Lopez J."/>
            <person name="Manak J.R."/>
            <person name="Muller J."/>
            <person name="Pangilinan J."/>
            <person name="Patwardhan R.P."/>
            <person name="Pitluck S."/>
            <person name="Pritham E.J."/>
            <person name="Rechtsteiner A."/>
            <person name="Rho M."/>
            <person name="Rogozin I.B."/>
            <person name="Sakarya O."/>
            <person name="Salamov A."/>
            <person name="Schaack S."/>
            <person name="Shapiro H."/>
            <person name="Shiga Y."/>
            <person name="Skalitzky C."/>
            <person name="Smith Z."/>
            <person name="Souvorov A."/>
            <person name="Sung W."/>
            <person name="Tang Z."/>
            <person name="Tsuchiya D."/>
            <person name="Tu H."/>
            <person name="Vos H."/>
            <person name="Wang M."/>
            <person name="Wolf Y.I."/>
            <person name="Yamagata H."/>
            <person name="Yamada T."/>
            <person name="Ye Y."/>
            <person name="Shaw J.R."/>
            <person name="Andrews J."/>
            <person name="Crease T.J."/>
            <person name="Tang H."/>
            <person name="Lucas S.M."/>
            <person name="Robertson H.M."/>
            <person name="Bork P."/>
            <person name="Koonin E.V."/>
            <person name="Zdobnov E.M."/>
            <person name="Grigoriev I.V."/>
            <person name="Lynch M."/>
            <person name="Boore J.L."/>
        </authorList>
    </citation>
    <scope>NUCLEOTIDE SEQUENCE [LARGE SCALE GENOMIC DNA]</scope>
</reference>
<organism evidence="1 2">
    <name type="scientific">Daphnia pulex</name>
    <name type="common">Water flea</name>
    <dbReference type="NCBI Taxonomy" id="6669"/>
    <lineage>
        <taxon>Eukaryota</taxon>
        <taxon>Metazoa</taxon>
        <taxon>Ecdysozoa</taxon>
        <taxon>Arthropoda</taxon>
        <taxon>Crustacea</taxon>
        <taxon>Branchiopoda</taxon>
        <taxon>Diplostraca</taxon>
        <taxon>Cladocera</taxon>
        <taxon>Anomopoda</taxon>
        <taxon>Daphniidae</taxon>
        <taxon>Daphnia</taxon>
    </lineage>
</organism>
<evidence type="ECO:0000313" key="1">
    <source>
        <dbReference type="EMBL" id="EFX81529.1"/>
    </source>
</evidence>
<dbReference type="EMBL" id="GL732543">
    <property type="protein sequence ID" value="EFX81529.1"/>
    <property type="molecule type" value="Genomic_DNA"/>
</dbReference>
<dbReference type="OrthoDB" id="7283580at2759"/>
<sequence length="132" mass="14854">MVSVFKWLKSLHKKPRLPGQIEPLYRDVRLSVALFSMVLCDDPFEVKLRDNYELREDEFHESLKRLNEAMKVAPPGRDVRKVLLKAIEETESAHQRLPGTSTLALMETSSDTIQDCCSSGVGSSSTSTSERG</sequence>
<keyword evidence="2" id="KW-1185">Reference proteome</keyword>
<dbReference type="Proteomes" id="UP000000305">
    <property type="component" value="Unassembled WGS sequence"/>
</dbReference>
<evidence type="ECO:0000313" key="2">
    <source>
        <dbReference type="Proteomes" id="UP000000305"/>
    </source>
</evidence>
<dbReference type="InParanoid" id="E9GGA6"/>
<accession>E9GGA6</accession>
<name>E9GGA6_DAPPU</name>
<dbReference type="Pfam" id="PF10344">
    <property type="entry name" value="Hobbit"/>
    <property type="match status" value="1"/>
</dbReference>